<dbReference type="PROSITE" id="PS51257">
    <property type="entry name" value="PROKAR_LIPOPROTEIN"/>
    <property type="match status" value="1"/>
</dbReference>
<dbReference type="AlphaFoldDB" id="A0A318KWJ7"/>
<feature type="signal peptide" evidence="1">
    <location>
        <begin position="1"/>
        <end position="19"/>
    </location>
</feature>
<reference evidence="2 3" key="1">
    <citation type="submission" date="2018-05" db="EMBL/GenBank/DDBJ databases">
        <title>Genomic Encyclopedia of Type Strains, Phase IV (KMG-IV): sequencing the most valuable type-strain genomes for metagenomic binning, comparative biology and taxonomic classification.</title>
        <authorList>
            <person name="Goeker M."/>
        </authorList>
    </citation>
    <scope>NUCLEOTIDE SEQUENCE [LARGE SCALE GENOMIC DNA]</scope>
    <source>
        <strain evidence="2 3">JC118</strain>
    </source>
</reference>
<evidence type="ECO:0000313" key="3">
    <source>
        <dbReference type="Proteomes" id="UP000247612"/>
    </source>
</evidence>
<evidence type="ECO:0008006" key="4">
    <source>
        <dbReference type="Google" id="ProtNLM"/>
    </source>
</evidence>
<sequence length="345" mass="36166">MPKKIIGLFTALLCAVTVAGCSTKPTEPEKPVDDNKVVEPAAKAELQIGQVEAAAHGTKCFTTATVVVEGDKILLAYIDDYQYLSAADATGIPNSETLADYWNEGLVLGSKRVNAEMYSANMAKSGSTVAIDVNYNTMQDYVAGKTIAEVEELAGKTSDELIDTISGATLVDMPGYLNAIVEAAKAAQGNPKVTYEGDVAALKIGQVEAAAHGTKCFTLATAVTDGDKVVLAYIDDFQYLDGAEATGVPNSETLKDNLTDPTKVLGSKRVNAEMYSANMAKSGATIAIDENFNMVQDYVAGKTIAELKELGGKSSEEVLDTISSTTLVDAPGYVNAIVMAATASK</sequence>
<gene>
    <name evidence="2" type="ORF">DES51_10270</name>
</gene>
<keyword evidence="1" id="KW-0732">Signal</keyword>
<keyword evidence="3" id="KW-1185">Reference proteome</keyword>
<dbReference type="STRING" id="1034346.GCA_000313565_02492"/>
<name>A0A318KWJ7_9FIRM</name>
<organism evidence="2 3">
    <name type="scientific">Dielma fastidiosa</name>
    <dbReference type="NCBI Taxonomy" id="1034346"/>
    <lineage>
        <taxon>Bacteria</taxon>
        <taxon>Bacillati</taxon>
        <taxon>Bacillota</taxon>
        <taxon>Erysipelotrichia</taxon>
        <taxon>Erysipelotrichales</taxon>
        <taxon>Erysipelotrichaceae</taxon>
        <taxon>Dielma</taxon>
    </lineage>
</organism>
<dbReference type="Proteomes" id="UP000247612">
    <property type="component" value="Unassembled WGS sequence"/>
</dbReference>
<accession>A0A318KWJ7</accession>
<evidence type="ECO:0000256" key="1">
    <source>
        <dbReference type="SAM" id="SignalP"/>
    </source>
</evidence>
<dbReference type="EMBL" id="QJKH01000002">
    <property type="protein sequence ID" value="PXX80952.1"/>
    <property type="molecule type" value="Genomic_DNA"/>
</dbReference>
<protein>
    <recommendedName>
        <fullName evidence="4">Peptidoglycan-binding protein</fullName>
    </recommendedName>
</protein>
<dbReference type="OrthoDB" id="2604992at2"/>
<dbReference type="Gene3D" id="3.90.1010.20">
    <property type="match status" value="1"/>
</dbReference>
<dbReference type="RefSeq" id="WP_022938779.1">
    <property type="nucleotide sequence ID" value="NZ_CABKRQ010000006.1"/>
</dbReference>
<feature type="chain" id="PRO_5039040649" description="Peptidoglycan-binding protein" evidence="1">
    <location>
        <begin position="20"/>
        <end position="345"/>
    </location>
</feature>
<proteinExistence type="predicted"/>
<comment type="caution">
    <text evidence="2">The sequence shown here is derived from an EMBL/GenBank/DDBJ whole genome shotgun (WGS) entry which is preliminary data.</text>
</comment>
<evidence type="ECO:0000313" key="2">
    <source>
        <dbReference type="EMBL" id="PXX80952.1"/>
    </source>
</evidence>